<dbReference type="OrthoDB" id="5835829at2759"/>
<dbReference type="FunFam" id="3.40.50.2000:FF:000050">
    <property type="entry name" value="UDP-glucuronosyltransferase"/>
    <property type="match status" value="2"/>
</dbReference>
<evidence type="ECO:0000256" key="4">
    <source>
        <dbReference type="SAM" id="Phobius"/>
    </source>
</evidence>
<dbReference type="InterPro" id="IPR035595">
    <property type="entry name" value="UDP_glycos_trans_CS"/>
</dbReference>
<keyword evidence="5" id="KW-0732">Signal</keyword>
<feature type="chain" id="PRO_5026813408" evidence="5">
    <location>
        <begin position="25"/>
        <end position="1051"/>
    </location>
</feature>
<dbReference type="GO" id="GO:0008194">
    <property type="term" value="F:UDP-glycosyltransferase activity"/>
    <property type="evidence" value="ECO:0007669"/>
    <property type="project" value="InterPro"/>
</dbReference>
<name>A0A6J1ML63_DROHY</name>
<dbReference type="InterPro" id="IPR050271">
    <property type="entry name" value="UDP-glycosyltransferase"/>
</dbReference>
<keyword evidence="6" id="KW-1185">Reference proteome</keyword>
<dbReference type="Proteomes" id="UP000504633">
    <property type="component" value="Unplaced"/>
</dbReference>
<dbReference type="AlphaFoldDB" id="A0A6J1ML63"/>
<dbReference type="PROSITE" id="PS00375">
    <property type="entry name" value="UDPGT"/>
    <property type="match status" value="2"/>
</dbReference>
<keyword evidence="4" id="KW-0812">Transmembrane</keyword>
<gene>
    <name evidence="7" type="primary">LOC111605585</name>
</gene>
<dbReference type="PANTHER" id="PTHR48043:SF114">
    <property type="entry name" value="IP04436P-RELATED"/>
    <property type="match status" value="1"/>
</dbReference>
<feature type="transmembrane region" description="Helical" evidence="4">
    <location>
        <begin position="486"/>
        <end position="510"/>
    </location>
</feature>
<feature type="transmembrane region" description="Helical" evidence="4">
    <location>
        <begin position="531"/>
        <end position="547"/>
    </location>
</feature>
<reference evidence="7" key="1">
    <citation type="submission" date="2025-08" db="UniProtKB">
        <authorList>
            <consortium name="RefSeq"/>
        </authorList>
    </citation>
    <scope>IDENTIFICATION</scope>
    <source>
        <strain evidence="7">15085-1641.00</strain>
        <tissue evidence="7">Whole body</tissue>
    </source>
</reference>
<keyword evidence="4" id="KW-0472">Membrane</keyword>
<dbReference type="KEGG" id="dhe:111605585"/>
<dbReference type="FunFam" id="3.40.50.2000:FF:000144">
    <property type="entry name" value="UDP-glucuronosyltransferase"/>
    <property type="match status" value="2"/>
</dbReference>
<accession>A0A6J1ML63</accession>
<dbReference type="Gene3D" id="3.40.50.2000">
    <property type="entry name" value="Glycogen Phosphorylase B"/>
    <property type="match status" value="4"/>
</dbReference>
<dbReference type="GeneID" id="111605585"/>
<evidence type="ECO:0000313" key="7">
    <source>
        <dbReference type="RefSeq" id="XP_023179956.2"/>
    </source>
</evidence>
<dbReference type="RefSeq" id="XP_023179956.2">
    <property type="nucleotide sequence ID" value="XM_023324188.2"/>
</dbReference>
<feature type="signal peptide" evidence="5">
    <location>
        <begin position="1"/>
        <end position="24"/>
    </location>
</feature>
<keyword evidence="4" id="KW-1133">Transmembrane helix</keyword>
<dbReference type="PANTHER" id="PTHR48043">
    <property type="entry name" value="EG:EG0003.4 PROTEIN-RELATED"/>
    <property type="match status" value="1"/>
</dbReference>
<comment type="similarity">
    <text evidence="1">Belongs to the UDP-glycosyltransferase family.</text>
</comment>
<dbReference type="InterPro" id="IPR002213">
    <property type="entry name" value="UDP_glucos_trans"/>
</dbReference>
<keyword evidence="3" id="KW-0808">Transferase</keyword>
<dbReference type="OMA" id="FIEDSEH"/>
<proteinExistence type="inferred from homology"/>
<organism evidence="6 7">
    <name type="scientific">Drosophila hydei</name>
    <name type="common">Fruit fly</name>
    <dbReference type="NCBI Taxonomy" id="7224"/>
    <lineage>
        <taxon>Eukaryota</taxon>
        <taxon>Metazoa</taxon>
        <taxon>Ecdysozoa</taxon>
        <taxon>Arthropoda</taxon>
        <taxon>Hexapoda</taxon>
        <taxon>Insecta</taxon>
        <taxon>Pterygota</taxon>
        <taxon>Neoptera</taxon>
        <taxon>Endopterygota</taxon>
        <taxon>Diptera</taxon>
        <taxon>Brachycera</taxon>
        <taxon>Muscomorpha</taxon>
        <taxon>Ephydroidea</taxon>
        <taxon>Drosophilidae</taxon>
        <taxon>Drosophila</taxon>
    </lineage>
</organism>
<dbReference type="SUPFAM" id="SSF53756">
    <property type="entry name" value="UDP-Glycosyltransferase/glycogen phosphorylase"/>
    <property type="match status" value="2"/>
</dbReference>
<evidence type="ECO:0000256" key="2">
    <source>
        <dbReference type="ARBA" id="ARBA00022676"/>
    </source>
</evidence>
<evidence type="ECO:0000313" key="6">
    <source>
        <dbReference type="Proteomes" id="UP000504633"/>
    </source>
</evidence>
<evidence type="ECO:0000256" key="5">
    <source>
        <dbReference type="SAM" id="SignalP"/>
    </source>
</evidence>
<evidence type="ECO:0000256" key="1">
    <source>
        <dbReference type="ARBA" id="ARBA00009995"/>
    </source>
</evidence>
<dbReference type="Pfam" id="PF00201">
    <property type="entry name" value="UDPGT"/>
    <property type="match status" value="2"/>
</dbReference>
<protein>
    <submittedName>
        <fullName evidence="7">Uncharacterized protein LOC111605585</fullName>
    </submittedName>
</protein>
<dbReference type="CDD" id="cd03784">
    <property type="entry name" value="GT1_Gtf-like"/>
    <property type="match status" value="2"/>
</dbReference>
<evidence type="ECO:0000256" key="3">
    <source>
        <dbReference type="ARBA" id="ARBA00022679"/>
    </source>
</evidence>
<feature type="transmembrane region" description="Helical" evidence="4">
    <location>
        <begin position="1010"/>
        <end position="1036"/>
    </location>
</feature>
<keyword evidence="2" id="KW-0328">Glycosyltransferase</keyword>
<sequence>MLRLKLMPRLLLLLSLAWPSAVESAQILGLFGHPGKSHFDFFRPLFVALAERGHNVSMYSYFPLKEPLANYTDYVFEGMPLLTDFVDLKNIEQQSDPLGIPIKMGNFFMLHDWSLRSCQVALHSPLIAQLLNSSQRYDVIILEQFANDCLSAVAHLLDAPVIALSSCAIMSWHYERMGTPYINSVTPMNFLPYTDKMGFVARLNNFLHFHIANTLHKYITEPATDALIRERFGSALPPINEIVKNTSLMLINQHYSLSGSNAYTANVVEVGGLHVGPAKPLPKHLQSLFDESNLGVIYISWGSMVDPSTLSALKLQALFDTISNFSGYTFVMRWINKAMPENKPKNLYTFDWLPQRDLLCHPKVKAFVSHSGLLGTSESIYCGVPMLVTPFYGDQFLNAAAVVQRRFGVIVEFRHFDEPHLSQALRTILDEGFAAQMKRLTIAFRERPQDPLKLAVWWTEHVITTNGAPLVQTAGNNISWFVYNSIDIYICCLIVILLGLGAVWIMFKLLKWLCGGGAVAKKRKTKKNKMTQLRSLLAALLPLLLLLQEHVSVDAGRPLKILGLFPHPGVSHFHFFQPIMQALAEAGHEVNVVSHFPAKNPTVRYKDFPLTGTEKLTNSVDLKFFDKRPFYNHFIEFFMLHEWGKEACNLTLRSEALQSVLKRRAGYYDVIILEQFNTDCMMGVAHQLQAPVVALSSCSLMPWHFERMGAPIIPSHIPVLFLGQSQDMNFGARLANWFSFHALNWMYKLISVPAADALVQYKFGHTTPSVGELVKNTSVMFVNTHYSLSGPKPLPPNIIELGGVHIQKANPLNADLQRLLDNAEHGVILISWGSMIRANSLSPEKRDGIVRAVTRLKQQVIWKWENETLDNKPPNLHIMNWLPQRDILCHPNVKVFMTHAGLMGSSEAAYCGVPVVATPMYGDQFLNAAALVQRDMGVLLHYEDIGENTVMRALKRALDKKHVDAAKLVSHSFRYRPQQALQQAIWWVEHVAHTGGNPLLKSSAVELSRFVYYSLDCYIVLGLILAIVVGSWIALIRRCCGQQPNRKNKRD</sequence>